<dbReference type="Proteomes" id="UP001341840">
    <property type="component" value="Unassembled WGS sequence"/>
</dbReference>
<organism evidence="1 2">
    <name type="scientific">Stylosanthes scabra</name>
    <dbReference type="NCBI Taxonomy" id="79078"/>
    <lineage>
        <taxon>Eukaryota</taxon>
        <taxon>Viridiplantae</taxon>
        <taxon>Streptophyta</taxon>
        <taxon>Embryophyta</taxon>
        <taxon>Tracheophyta</taxon>
        <taxon>Spermatophyta</taxon>
        <taxon>Magnoliopsida</taxon>
        <taxon>eudicotyledons</taxon>
        <taxon>Gunneridae</taxon>
        <taxon>Pentapetalae</taxon>
        <taxon>rosids</taxon>
        <taxon>fabids</taxon>
        <taxon>Fabales</taxon>
        <taxon>Fabaceae</taxon>
        <taxon>Papilionoideae</taxon>
        <taxon>50 kb inversion clade</taxon>
        <taxon>dalbergioids sensu lato</taxon>
        <taxon>Dalbergieae</taxon>
        <taxon>Pterocarpus clade</taxon>
        <taxon>Stylosanthes</taxon>
    </lineage>
</organism>
<evidence type="ECO:0008006" key="3">
    <source>
        <dbReference type="Google" id="ProtNLM"/>
    </source>
</evidence>
<evidence type="ECO:0000313" key="2">
    <source>
        <dbReference type="Proteomes" id="UP001341840"/>
    </source>
</evidence>
<comment type="caution">
    <text evidence="1">The sequence shown here is derived from an EMBL/GenBank/DDBJ whole genome shotgun (WGS) entry which is preliminary data.</text>
</comment>
<keyword evidence="2" id="KW-1185">Reference proteome</keyword>
<accession>A0ABU6YRD1</accession>
<dbReference type="PANTHER" id="PTHR46328">
    <property type="entry name" value="FAR-RED IMPAIRED RESPONSIVE (FAR1) FAMILY PROTEIN-RELATED"/>
    <property type="match status" value="1"/>
</dbReference>
<gene>
    <name evidence="1" type="ORF">PIB30_077474</name>
</gene>
<name>A0ABU6YRD1_9FABA</name>
<dbReference type="EMBL" id="JASCZI010242698">
    <property type="protein sequence ID" value="MED6211844.1"/>
    <property type="molecule type" value="Genomic_DNA"/>
</dbReference>
<evidence type="ECO:0000313" key="1">
    <source>
        <dbReference type="EMBL" id="MED6211844.1"/>
    </source>
</evidence>
<protein>
    <recommendedName>
        <fullName evidence="3">FAR1 domain-containing protein</fullName>
    </recommendedName>
</protein>
<sequence length="119" mass="13497">MDSVNLDCLILVDYLCEDPEQISLECNNVGVEQPYDDPMNSSSEPCPLNSVIEEVPDHSHISDDKIPRTSMCFDSLEEAHDFYKNYAEKVGFVIKIRNTNHIKNAKGEKIPINQSIHCN</sequence>
<dbReference type="PANTHER" id="PTHR46328:SF27">
    <property type="entry name" value="OS12G0287500 PROTEIN"/>
    <property type="match status" value="1"/>
</dbReference>
<proteinExistence type="predicted"/>
<reference evidence="1 2" key="1">
    <citation type="journal article" date="2023" name="Plants (Basel)">
        <title>Bridging the Gap: Combining Genomics and Transcriptomics Approaches to Understand Stylosanthes scabra, an Orphan Legume from the Brazilian Caatinga.</title>
        <authorList>
            <person name="Ferreira-Neto J.R.C."/>
            <person name="da Silva M.D."/>
            <person name="Binneck E."/>
            <person name="de Melo N.F."/>
            <person name="da Silva R.H."/>
            <person name="de Melo A.L.T.M."/>
            <person name="Pandolfi V."/>
            <person name="Bustamante F.O."/>
            <person name="Brasileiro-Vidal A.C."/>
            <person name="Benko-Iseppon A.M."/>
        </authorList>
    </citation>
    <scope>NUCLEOTIDE SEQUENCE [LARGE SCALE GENOMIC DNA]</scope>
    <source>
        <tissue evidence="1">Leaves</tissue>
    </source>
</reference>